<reference evidence="3 4" key="1">
    <citation type="submission" date="2022-03" db="EMBL/GenBank/DDBJ databases">
        <title>Mucilaginibacter sp. isolated from the gut of Protaetia brevitarsis seulensis larvae.</title>
        <authorList>
            <person name="Won M."/>
            <person name="Kim S.-J."/>
            <person name="Kwon S.-W."/>
        </authorList>
    </citation>
    <scope>NUCLEOTIDE SEQUENCE [LARGE SCALE GENOMIC DNA]</scope>
    <source>
        <strain evidence="3 4">CFWR-12</strain>
    </source>
</reference>
<dbReference type="EMBL" id="CP094528">
    <property type="protein sequence ID" value="UOE46118.1"/>
    <property type="molecule type" value="Genomic_DNA"/>
</dbReference>
<gene>
    <name evidence="3" type="ORF">MTO99_09265</name>
</gene>
<sequence length="817" mass="90482">MPCRERDGYDDTRNKILPAKMPYTRNGLSDASTDTAVIRRWWSRWPDALVGIVAGPSGLVAADVDMGEGKDGWYSIDEAGLELPATFSYKTRSGGDHYVYLDPKTVALGPTQGHVTPNGVVLHDVDRRGGNSYFITWGDEVPADRTAFAAPPAWLLTPAEATGTPFDGTVVEWFAKCAPGEPDFMFEQAVSSIPTEDFGHPKMIALQRAMVGLATEGWSGAVWALNRLREEWLRHPYDTQENRDDFDRGLRDAIKKYGRFPPAPADILSVDTLPLMAKLSPEELEAVTTLPADAENPAALRQRGARVATIALGAGLSTHEAAVLVLRCAASAALRQHADGGVGEAWAIVRDAIQSPVLEDSPVVMPEGAPAPEQVDESGRKQPALLTVLERARLEDERKELAAEQRFLWWGDEFMWVQAQLNSPITEQYYRLNRWIILSVMLSPYAVIVTKNGTILPLNFYGMILGPSGTGKSEAIAPIKTLVRLNVTDSPDIGGNATYSGLVEKLIERDHKASWFHADEADRALKDWSNDKGEFRGMKQGITDLYGGDVPAIQRATKKEISGIHARAYLSVLLTGVFDRVTDAIEPGDWEDGYINRFIFAIGERKPRTRESKRPGLMRKGAGPARSSEQTPVAKWAQEWWSRFEQVRKAIEPEDPKDPMWVGATDEVLDRHVDTIESLEAIARASAHPERLDPTFTRLEKTILKCAALAALMDLSPDIEMKHYLIALEQAEEWLANALLLVAATDESPRVRRVNRLVEIIRRAGGFMAMTDVYQLDGFDDYRDVDSLIEQLKKQGRAVRENAGTPAEVIRLTKGRA</sequence>
<evidence type="ECO:0000256" key="1">
    <source>
        <dbReference type="SAM" id="MobiDB-lite"/>
    </source>
</evidence>
<proteinExistence type="predicted"/>
<dbReference type="InterPro" id="IPR015330">
    <property type="entry name" value="DNA_primase/pol_bifunc_N"/>
</dbReference>
<dbReference type="SMART" id="SM00943">
    <property type="entry name" value="Prim-Pol"/>
    <property type="match status" value="1"/>
</dbReference>
<organism evidence="3 4">
    <name type="scientific">Agromyces larvae</name>
    <dbReference type="NCBI Taxonomy" id="2929802"/>
    <lineage>
        <taxon>Bacteria</taxon>
        <taxon>Bacillati</taxon>
        <taxon>Actinomycetota</taxon>
        <taxon>Actinomycetes</taxon>
        <taxon>Micrococcales</taxon>
        <taxon>Microbacteriaceae</taxon>
        <taxon>Agromyces</taxon>
    </lineage>
</organism>
<keyword evidence="4" id="KW-1185">Reference proteome</keyword>
<evidence type="ECO:0000313" key="3">
    <source>
        <dbReference type="EMBL" id="UOE46118.1"/>
    </source>
</evidence>
<feature type="region of interest" description="Disordered" evidence="1">
    <location>
        <begin position="610"/>
        <end position="629"/>
    </location>
</feature>
<evidence type="ECO:0000259" key="2">
    <source>
        <dbReference type="SMART" id="SM00943"/>
    </source>
</evidence>
<accession>A0ABY4C3S5</accession>
<protein>
    <submittedName>
        <fullName evidence="3">Bifunctional DNA primase/polymerase</fullName>
    </submittedName>
</protein>
<feature type="domain" description="DNA primase/polymerase bifunctional N-terminal" evidence="2">
    <location>
        <begin position="6"/>
        <end position="155"/>
    </location>
</feature>
<dbReference type="CDD" id="cd04859">
    <property type="entry name" value="Prim_Pol"/>
    <property type="match status" value="1"/>
</dbReference>
<dbReference type="Pfam" id="PF09250">
    <property type="entry name" value="Prim-Pol"/>
    <property type="match status" value="1"/>
</dbReference>
<evidence type="ECO:0000313" key="4">
    <source>
        <dbReference type="Proteomes" id="UP000832097"/>
    </source>
</evidence>
<dbReference type="Proteomes" id="UP000832097">
    <property type="component" value="Chromosome"/>
</dbReference>
<name>A0ABY4C3S5_9MICO</name>
<dbReference type="SUPFAM" id="SSF56747">
    <property type="entry name" value="Prim-pol domain"/>
    <property type="match status" value="1"/>
</dbReference>